<reference evidence="2" key="1">
    <citation type="journal article" date="2007" name="PLoS ONE">
        <title>The first genome sequence of an elite grapevine cultivar (Pinot noir Vitis vinifera L.): coping with a highly heterozygous genome.</title>
        <authorList>
            <person name="Velasco R."/>
            <person name="Zharkikh A."/>
            <person name="Troggio M."/>
            <person name="Cartwright D.A."/>
            <person name="Cestaro A."/>
            <person name="Pruss D."/>
            <person name="Pindo M."/>
            <person name="FitzGerald L.M."/>
            <person name="Vezzulli S."/>
            <person name="Reid J."/>
            <person name="Malacarne G."/>
            <person name="Iliev D."/>
            <person name="Coppola G."/>
            <person name="Wardell B."/>
            <person name="Micheletti D."/>
            <person name="Macalma T."/>
            <person name="Facci M."/>
            <person name="Mitchell J.T."/>
            <person name="Perazzolli M."/>
            <person name="Eldredge G."/>
            <person name="Gatto P."/>
            <person name="Oyzerski R."/>
            <person name="Moretto M."/>
            <person name="Gutin N."/>
            <person name="Stefanini M."/>
            <person name="Chen Y."/>
            <person name="Segala C."/>
            <person name="Davenport C."/>
            <person name="Dematte L."/>
            <person name="Mraz A."/>
            <person name="Battilana J."/>
            <person name="Stormo K."/>
            <person name="Costa F."/>
            <person name="Tao Q."/>
            <person name="Si-Ammour A."/>
            <person name="Harkins T."/>
            <person name="Lackey A."/>
            <person name="Perbost C."/>
            <person name="Taillon B."/>
            <person name="Stella A."/>
            <person name="Solovyev V."/>
            <person name="Fawcett J.A."/>
            <person name="Sterck L."/>
            <person name="Vandepoele K."/>
            <person name="Grando S.M."/>
            <person name="Toppo S."/>
            <person name="Moser C."/>
            <person name="Lanchbury J."/>
            <person name="Bogden R."/>
            <person name="Skolnick M."/>
            <person name="Sgaramella V."/>
            <person name="Bhatnagar S.K."/>
            <person name="Fontana P."/>
            <person name="Gutin A."/>
            <person name="Van de Peer Y."/>
            <person name="Salamini F."/>
            <person name="Viola R."/>
        </authorList>
    </citation>
    <scope>NUCLEOTIDE SEQUENCE</scope>
</reference>
<evidence type="ECO:0000313" key="2">
    <source>
        <dbReference type="EMBL" id="CAN64938.1"/>
    </source>
</evidence>
<accession>A5AV24</accession>
<protein>
    <submittedName>
        <fullName evidence="2">Uncharacterized protein</fullName>
    </submittedName>
</protein>
<sequence>MLSMPFDPYIISSEPPRGFIVPKFTLYDGTSDPFDHIIYHRQLMTLDIGNDALIQFRSLESFPRIGELTYSYFSNRRTSILCMKMISELLLNKSWSPIIQPRVIRRGVLSPRTNQGKETGGKTIDSNSKIGGAPATKIMTTPLNNARVCITWWKNLSSEKKEVPPEPVVQAPVSLIALKVVINYIHRGPIDDKHNSRRQMRRLIHATSIRKWISSIQGTFVEGNVHPIVDIITFHPINNLGCLPFRFNEATTTSLSDIVLPVQADPITLSVWFSMIDDLSPYNAIMGHA</sequence>
<evidence type="ECO:0000256" key="1">
    <source>
        <dbReference type="SAM" id="MobiDB-lite"/>
    </source>
</evidence>
<dbReference type="AlphaFoldDB" id="A5AV24"/>
<name>A5AV24_VITVI</name>
<proteinExistence type="predicted"/>
<feature type="region of interest" description="Disordered" evidence="1">
    <location>
        <begin position="111"/>
        <end position="131"/>
    </location>
</feature>
<organism evidence="2">
    <name type="scientific">Vitis vinifera</name>
    <name type="common">Grape</name>
    <dbReference type="NCBI Taxonomy" id="29760"/>
    <lineage>
        <taxon>Eukaryota</taxon>
        <taxon>Viridiplantae</taxon>
        <taxon>Streptophyta</taxon>
        <taxon>Embryophyta</taxon>
        <taxon>Tracheophyta</taxon>
        <taxon>Spermatophyta</taxon>
        <taxon>Magnoliopsida</taxon>
        <taxon>eudicotyledons</taxon>
        <taxon>Gunneridae</taxon>
        <taxon>Pentapetalae</taxon>
        <taxon>rosids</taxon>
        <taxon>Vitales</taxon>
        <taxon>Vitaceae</taxon>
        <taxon>Viteae</taxon>
        <taxon>Vitis</taxon>
    </lineage>
</organism>
<gene>
    <name evidence="2" type="ORF">VITISV_042931</name>
</gene>
<dbReference type="EMBL" id="AM436602">
    <property type="protein sequence ID" value="CAN64938.1"/>
    <property type="molecule type" value="Genomic_DNA"/>
</dbReference>